<dbReference type="Proteomes" id="UP000054279">
    <property type="component" value="Unassembled WGS sequence"/>
</dbReference>
<organism evidence="1 2">
    <name type="scientific">Sphaerobolus stellatus (strain SS14)</name>
    <dbReference type="NCBI Taxonomy" id="990650"/>
    <lineage>
        <taxon>Eukaryota</taxon>
        <taxon>Fungi</taxon>
        <taxon>Dikarya</taxon>
        <taxon>Basidiomycota</taxon>
        <taxon>Agaricomycotina</taxon>
        <taxon>Agaricomycetes</taxon>
        <taxon>Phallomycetidae</taxon>
        <taxon>Geastrales</taxon>
        <taxon>Sphaerobolaceae</taxon>
        <taxon>Sphaerobolus</taxon>
    </lineage>
</organism>
<reference evidence="1 2" key="1">
    <citation type="submission" date="2014-06" db="EMBL/GenBank/DDBJ databases">
        <title>Evolutionary Origins and Diversification of the Mycorrhizal Mutualists.</title>
        <authorList>
            <consortium name="DOE Joint Genome Institute"/>
            <consortium name="Mycorrhizal Genomics Consortium"/>
            <person name="Kohler A."/>
            <person name="Kuo A."/>
            <person name="Nagy L.G."/>
            <person name="Floudas D."/>
            <person name="Copeland A."/>
            <person name="Barry K.W."/>
            <person name="Cichocki N."/>
            <person name="Veneault-Fourrey C."/>
            <person name="LaButti K."/>
            <person name="Lindquist E.A."/>
            <person name="Lipzen A."/>
            <person name="Lundell T."/>
            <person name="Morin E."/>
            <person name="Murat C."/>
            <person name="Riley R."/>
            <person name="Ohm R."/>
            <person name="Sun H."/>
            <person name="Tunlid A."/>
            <person name="Henrissat B."/>
            <person name="Grigoriev I.V."/>
            <person name="Hibbett D.S."/>
            <person name="Martin F."/>
        </authorList>
    </citation>
    <scope>NUCLEOTIDE SEQUENCE [LARGE SCALE GENOMIC DNA]</scope>
    <source>
        <strain evidence="1 2">SS14</strain>
    </source>
</reference>
<dbReference type="HOGENOM" id="CLU_052380_2_0_1"/>
<feature type="non-terminal residue" evidence="1">
    <location>
        <position position="1"/>
    </location>
</feature>
<keyword evidence="2" id="KW-1185">Reference proteome</keyword>
<proteinExistence type="predicted"/>
<sequence>FNSLSNLLSIRLKDGESLTDLSACIQGAMQKVKVIRPKGYTLDNLDEELVSMSMIKGLPFETYGSFISSVLLLLDLSKM</sequence>
<protein>
    <submittedName>
        <fullName evidence="1">Uncharacterized protein</fullName>
    </submittedName>
</protein>
<name>A0A0C9VK67_SPHS4</name>
<dbReference type="EMBL" id="KN837163">
    <property type="protein sequence ID" value="KIJ38115.1"/>
    <property type="molecule type" value="Genomic_DNA"/>
</dbReference>
<evidence type="ECO:0000313" key="1">
    <source>
        <dbReference type="EMBL" id="KIJ38115.1"/>
    </source>
</evidence>
<dbReference type="OrthoDB" id="2673624at2759"/>
<dbReference type="AlphaFoldDB" id="A0A0C9VK67"/>
<gene>
    <name evidence="1" type="ORF">M422DRAFT_177069</name>
</gene>
<evidence type="ECO:0000313" key="2">
    <source>
        <dbReference type="Proteomes" id="UP000054279"/>
    </source>
</evidence>
<accession>A0A0C9VK67</accession>